<evidence type="ECO:0000313" key="2">
    <source>
        <dbReference type="Proteomes" id="UP000515135"/>
    </source>
</evidence>
<dbReference type="InterPro" id="IPR041698">
    <property type="entry name" value="Methyltransf_25"/>
</dbReference>
<accession>A0A6P4Z472</accession>
<evidence type="ECO:0000313" key="3">
    <source>
        <dbReference type="RefSeq" id="XP_019631378.1"/>
    </source>
</evidence>
<gene>
    <name evidence="3" type="primary">LOC109475220</name>
</gene>
<dbReference type="KEGG" id="bbel:109475220"/>
<sequence length="264" mass="30263">MDTTKPEFYSQNHSFQHDLGVEVLQQYMRWEEGDTVLDAGCGTGEICKYISQQPGVASVVGFDVSPEFVCHARQHNSSPNVSYHVSDISDTSTIKPELRGAFSKVVSLQVLHWVQDKVAALKVLHSCLKPGGEILLWFTTNLTKISHIILGMASHPKWKTYLKDFEPNYFPWPSSDILRERSRLLEECGFDIISCHFKEHQHSYSSKEHRRKAMSAVLRHLCYIPQDKHEEFLDDVETMARDVKFVSGGYNVNDKCQIIYARKL</sequence>
<dbReference type="InterPro" id="IPR029063">
    <property type="entry name" value="SAM-dependent_MTases_sf"/>
</dbReference>
<dbReference type="GO" id="GO:0010420">
    <property type="term" value="F:polyprenyldihydroxybenzoate methyltransferase activity"/>
    <property type="evidence" value="ECO:0007669"/>
    <property type="project" value="TreeGrafter"/>
</dbReference>
<protein>
    <submittedName>
        <fullName evidence="3">Juvenile hormone acid O-methyltransferase-like</fullName>
    </submittedName>
</protein>
<evidence type="ECO:0000259" key="1">
    <source>
        <dbReference type="Pfam" id="PF13649"/>
    </source>
</evidence>
<keyword evidence="2" id="KW-1185">Reference proteome</keyword>
<organism evidence="2 3">
    <name type="scientific">Branchiostoma belcheri</name>
    <name type="common">Amphioxus</name>
    <dbReference type="NCBI Taxonomy" id="7741"/>
    <lineage>
        <taxon>Eukaryota</taxon>
        <taxon>Metazoa</taxon>
        <taxon>Chordata</taxon>
        <taxon>Cephalochordata</taxon>
        <taxon>Leptocardii</taxon>
        <taxon>Amphioxiformes</taxon>
        <taxon>Branchiostomatidae</taxon>
        <taxon>Branchiostoma</taxon>
    </lineage>
</organism>
<dbReference type="PANTHER" id="PTHR43464">
    <property type="entry name" value="METHYLTRANSFERASE"/>
    <property type="match status" value="1"/>
</dbReference>
<dbReference type="AlphaFoldDB" id="A0A6P4Z472"/>
<dbReference type="GeneID" id="109475220"/>
<reference evidence="3" key="1">
    <citation type="submission" date="2025-08" db="UniProtKB">
        <authorList>
            <consortium name="RefSeq"/>
        </authorList>
    </citation>
    <scope>IDENTIFICATION</scope>
    <source>
        <tissue evidence="3">Gonad</tissue>
    </source>
</reference>
<dbReference type="PANTHER" id="PTHR43464:SF23">
    <property type="entry name" value="JUVENILE HORMONE ACID O-METHYLTRANSFERASE"/>
    <property type="match status" value="1"/>
</dbReference>
<dbReference type="OrthoDB" id="66144at2759"/>
<dbReference type="Proteomes" id="UP000515135">
    <property type="component" value="Unplaced"/>
</dbReference>
<dbReference type="SUPFAM" id="SSF53335">
    <property type="entry name" value="S-adenosyl-L-methionine-dependent methyltransferases"/>
    <property type="match status" value="1"/>
</dbReference>
<dbReference type="Pfam" id="PF13649">
    <property type="entry name" value="Methyltransf_25"/>
    <property type="match status" value="1"/>
</dbReference>
<dbReference type="Gene3D" id="3.40.50.150">
    <property type="entry name" value="Vaccinia Virus protein VP39"/>
    <property type="match status" value="1"/>
</dbReference>
<proteinExistence type="predicted"/>
<dbReference type="CDD" id="cd02440">
    <property type="entry name" value="AdoMet_MTases"/>
    <property type="match status" value="1"/>
</dbReference>
<name>A0A6P4Z472_BRABE</name>
<dbReference type="RefSeq" id="XP_019631378.1">
    <property type="nucleotide sequence ID" value="XM_019775819.1"/>
</dbReference>
<feature type="domain" description="Methyltransferase" evidence="1">
    <location>
        <begin position="36"/>
        <end position="132"/>
    </location>
</feature>